<dbReference type="InParanoid" id="A0A2P5HKY3"/>
<dbReference type="OrthoDB" id="3759773at2759"/>
<dbReference type="PROSITE" id="PS50181">
    <property type="entry name" value="FBOX"/>
    <property type="match status" value="1"/>
</dbReference>
<name>A0A2P5HKY3_DIAHE</name>
<dbReference type="STRING" id="158607.A0A2P5HKY3"/>
<gene>
    <name evidence="2" type="ORF">DHEL01_v210725</name>
</gene>
<accession>A0A2P5HKY3</accession>
<dbReference type="EMBL" id="MAVT02001451">
    <property type="protein sequence ID" value="POS70886.1"/>
    <property type="molecule type" value="Genomic_DNA"/>
</dbReference>
<evidence type="ECO:0000259" key="1">
    <source>
        <dbReference type="PROSITE" id="PS50181"/>
    </source>
</evidence>
<dbReference type="AlphaFoldDB" id="A0A2P5HKY3"/>
<protein>
    <recommendedName>
        <fullName evidence="1">F-box domain-containing protein</fullName>
    </recommendedName>
</protein>
<evidence type="ECO:0000313" key="3">
    <source>
        <dbReference type="Proteomes" id="UP000094444"/>
    </source>
</evidence>
<evidence type="ECO:0000313" key="2">
    <source>
        <dbReference type="EMBL" id="POS70886.1"/>
    </source>
</evidence>
<feature type="domain" description="F-box" evidence="1">
    <location>
        <begin position="51"/>
        <end position="109"/>
    </location>
</feature>
<dbReference type="Proteomes" id="UP000094444">
    <property type="component" value="Unassembled WGS sequence"/>
</dbReference>
<comment type="caution">
    <text evidence="2">The sequence shown here is derived from an EMBL/GenBank/DDBJ whole genome shotgun (WGS) entry which is preliminary data.</text>
</comment>
<dbReference type="SUPFAM" id="SSF81383">
    <property type="entry name" value="F-box domain"/>
    <property type="match status" value="1"/>
</dbReference>
<proteinExistence type="predicted"/>
<sequence length="538" mass="62790">MVSAALLLDRWRARMPPLLREQLQLVAGARNGPLLTSHFEELDDAQTDLRPLHIYNLPDELLLGIFRHLHSRDDIQRLRLSSKRLNKTSSHLLINTLHVSPNPKSLERLDQVSRHATISRGVRRLIVSVDVYSPELARDVQGFTAHCMRELNGFLNLPSTHTTRREAHEMCLSWHYFLESFQNSYTDTSHLNGDHISALHNGWLRYQELYDQQQMVLRNWRFSDGIASAVSRMPFLNDLVIRDRSRSTVDEDLWSSSLYQKMGALVHHPTRLVEEMMLHTFSWRKATQNSVETPPTYLLYLILLSIYNTGSSLAHLRFDLTPPQYLGLDLDRSEWIQLRSFARSLKSFKLCIGAEPSGLVHKTRSRKEIRNLERFLAVLSRSSELDTLILDFAFRERDCHSLNRTHDPRRTSIGPLMVYWQNHRNIHLKNCSITLKELRDFVALPRKEPAVIGLWYVYLLDGTWAEAVEILRRAVLSGRLSQESYLRWPYGAECLTMATDKRKRIFHYRSDRRFHKDSLVNCYIKGYDARLASNPLRE</sequence>
<dbReference type="InterPro" id="IPR001810">
    <property type="entry name" value="F-box_dom"/>
</dbReference>
<organism evidence="2 3">
    <name type="scientific">Diaporthe helianthi</name>
    <dbReference type="NCBI Taxonomy" id="158607"/>
    <lineage>
        <taxon>Eukaryota</taxon>
        <taxon>Fungi</taxon>
        <taxon>Dikarya</taxon>
        <taxon>Ascomycota</taxon>
        <taxon>Pezizomycotina</taxon>
        <taxon>Sordariomycetes</taxon>
        <taxon>Sordariomycetidae</taxon>
        <taxon>Diaporthales</taxon>
        <taxon>Diaporthaceae</taxon>
        <taxon>Diaporthe</taxon>
    </lineage>
</organism>
<dbReference type="Pfam" id="PF12937">
    <property type="entry name" value="F-box-like"/>
    <property type="match status" value="1"/>
</dbReference>
<dbReference type="InterPro" id="IPR036047">
    <property type="entry name" value="F-box-like_dom_sf"/>
</dbReference>
<keyword evidence="3" id="KW-1185">Reference proteome</keyword>
<reference evidence="2" key="1">
    <citation type="submission" date="2017-09" db="EMBL/GenBank/DDBJ databases">
        <title>Polyketide synthases of a Diaporthe helianthi virulent isolate.</title>
        <authorList>
            <person name="Baroncelli R."/>
        </authorList>
    </citation>
    <scope>NUCLEOTIDE SEQUENCE [LARGE SCALE GENOMIC DNA]</scope>
    <source>
        <strain evidence="2">7/96</strain>
    </source>
</reference>